<dbReference type="EMBL" id="JAJSOW010000108">
    <property type="protein sequence ID" value="KAI9152730.1"/>
    <property type="molecule type" value="Genomic_DNA"/>
</dbReference>
<dbReference type="Pfam" id="PF07727">
    <property type="entry name" value="RVT_2"/>
    <property type="match status" value="1"/>
</dbReference>
<keyword evidence="1" id="KW-0479">Metal-binding</keyword>
<dbReference type="Gene3D" id="4.10.60.10">
    <property type="entry name" value="Zinc finger, CCHC-type"/>
    <property type="match status" value="1"/>
</dbReference>
<feature type="domain" description="CCHC-type" evidence="5">
    <location>
        <begin position="245"/>
        <end position="260"/>
    </location>
</feature>
<evidence type="ECO:0000259" key="5">
    <source>
        <dbReference type="PROSITE" id="PS50158"/>
    </source>
</evidence>
<gene>
    <name evidence="7" type="ORF">LWI28_000134</name>
</gene>
<evidence type="ECO:0000313" key="7">
    <source>
        <dbReference type="EMBL" id="KAI9152730.1"/>
    </source>
</evidence>
<dbReference type="Gene3D" id="3.30.420.10">
    <property type="entry name" value="Ribonuclease H-like superfamily/Ribonuclease H"/>
    <property type="match status" value="1"/>
</dbReference>
<dbReference type="GO" id="GO:0016787">
    <property type="term" value="F:hydrolase activity"/>
    <property type="evidence" value="ECO:0007669"/>
    <property type="project" value="UniProtKB-KW"/>
</dbReference>
<evidence type="ECO:0000256" key="1">
    <source>
        <dbReference type="ARBA" id="ARBA00022723"/>
    </source>
</evidence>
<dbReference type="PANTHER" id="PTHR42648">
    <property type="entry name" value="TRANSPOSASE, PUTATIVE-RELATED"/>
    <property type="match status" value="1"/>
</dbReference>
<dbReference type="InterPro" id="IPR039537">
    <property type="entry name" value="Retrotran_Ty1/copia-like"/>
</dbReference>
<keyword evidence="3" id="KW-0863">Zinc-finger</keyword>
<dbReference type="SUPFAM" id="SSF53098">
    <property type="entry name" value="Ribonuclease H-like"/>
    <property type="match status" value="1"/>
</dbReference>
<dbReference type="InterPro" id="IPR001584">
    <property type="entry name" value="Integrase_cat-core"/>
</dbReference>
<feature type="compositionally biased region" description="Polar residues" evidence="4">
    <location>
        <begin position="573"/>
        <end position="586"/>
    </location>
</feature>
<evidence type="ECO:0008006" key="9">
    <source>
        <dbReference type="Google" id="ProtNLM"/>
    </source>
</evidence>
<evidence type="ECO:0000256" key="2">
    <source>
        <dbReference type="ARBA" id="ARBA00022801"/>
    </source>
</evidence>
<dbReference type="Pfam" id="PF25597">
    <property type="entry name" value="SH3_retrovirus"/>
    <property type="match status" value="1"/>
</dbReference>
<dbReference type="InterPro" id="IPR036875">
    <property type="entry name" value="Znf_CCHC_sf"/>
</dbReference>
<evidence type="ECO:0000259" key="6">
    <source>
        <dbReference type="PROSITE" id="PS50994"/>
    </source>
</evidence>
<dbReference type="PROSITE" id="PS50158">
    <property type="entry name" value="ZF_CCHC"/>
    <property type="match status" value="1"/>
</dbReference>
<dbReference type="InterPro" id="IPR057670">
    <property type="entry name" value="SH3_retrovirus"/>
</dbReference>
<feature type="region of interest" description="Disordered" evidence="4">
    <location>
        <begin position="568"/>
        <end position="595"/>
    </location>
</feature>
<keyword evidence="3" id="KW-0862">Zinc</keyword>
<dbReference type="InterPro" id="IPR012337">
    <property type="entry name" value="RNaseH-like_sf"/>
</dbReference>
<protein>
    <recommendedName>
        <fullName evidence="9">Gag/pol protein</fullName>
    </recommendedName>
</protein>
<dbReference type="AlphaFoldDB" id="A0AAD5I4I2"/>
<dbReference type="SUPFAM" id="SSF57756">
    <property type="entry name" value="Retrovirus zinc finger-like domains"/>
    <property type="match status" value="1"/>
</dbReference>
<evidence type="ECO:0000256" key="3">
    <source>
        <dbReference type="PROSITE-ProRule" id="PRU00047"/>
    </source>
</evidence>
<dbReference type="Pfam" id="PF14223">
    <property type="entry name" value="Retrotran_gag_2"/>
    <property type="match status" value="1"/>
</dbReference>
<dbReference type="PROSITE" id="PS50994">
    <property type="entry name" value="INTEGRASE"/>
    <property type="match status" value="1"/>
</dbReference>
<dbReference type="PANTHER" id="PTHR42648:SF27">
    <property type="entry name" value="RNA-DIRECTED DNA POLYMERASE"/>
    <property type="match status" value="1"/>
</dbReference>
<dbReference type="GO" id="GO:0003676">
    <property type="term" value="F:nucleic acid binding"/>
    <property type="evidence" value="ECO:0007669"/>
    <property type="project" value="InterPro"/>
</dbReference>
<evidence type="ECO:0000256" key="4">
    <source>
        <dbReference type="SAM" id="MobiDB-lite"/>
    </source>
</evidence>
<dbReference type="GO" id="GO:0008270">
    <property type="term" value="F:zinc ion binding"/>
    <property type="evidence" value="ECO:0007669"/>
    <property type="project" value="UniProtKB-KW"/>
</dbReference>
<proteinExistence type="predicted"/>
<name>A0AAD5I4I2_ACENE</name>
<dbReference type="SMART" id="SM00343">
    <property type="entry name" value="ZnF_C2HC"/>
    <property type="match status" value="1"/>
</dbReference>
<dbReference type="InterPro" id="IPR043502">
    <property type="entry name" value="DNA/RNA_pol_sf"/>
</dbReference>
<dbReference type="InterPro" id="IPR001878">
    <property type="entry name" value="Znf_CCHC"/>
</dbReference>
<dbReference type="SUPFAM" id="SSF56672">
    <property type="entry name" value="DNA/RNA polymerases"/>
    <property type="match status" value="1"/>
</dbReference>
<organism evidence="7 8">
    <name type="scientific">Acer negundo</name>
    <name type="common">Box elder</name>
    <dbReference type="NCBI Taxonomy" id="4023"/>
    <lineage>
        <taxon>Eukaryota</taxon>
        <taxon>Viridiplantae</taxon>
        <taxon>Streptophyta</taxon>
        <taxon>Embryophyta</taxon>
        <taxon>Tracheophyta</taxon>
        <taxon>Spermatophyta</taxon>
        <taxon>Magnoliopsida</taxon>
        <taxon>eudicotyledons</taxon>
        <taxon>Gunneridae</taxon>
        <taxon>Pentapetalae</taxon>
        <taxon>rosids</taxon>
        <taxon>malvids</taxon>
        <taxon>Sapindales</taxon>
        <taxon>Sapindaceae</taxon>
        <taxon>Hippocastanoideae</taxon>
        <taxon>Acereae</taxon>
        <taxon>Acer</taxon>
    </lineage>
</organism>
<dbReference type="GO" id="GO:0015074">
    <property type="term" value="P:DNA integration"/>
    <property type="evidence" value="ECO:0007669"/>
    <property type="project" value="InterPro"/>
</dbReference>
<evidence type="ECO:0000313" key="8">
    <source>
        <dbReference type="Proteomes" id="UP001064489"/>
    </source>
</evidence>
<keyword evidence="2" id="KW-0378">Hydrolase</keyword>
<keyword evidence="8" id="KW-1185">Reference proteome</keyword>
<dbReference type="Proteomes" id="UP001064489">
    <property type="component" value="Chromosome 11"/>
</dbReference>
<dbReference type="InterPro" id="IPR036397">
    <property type="entry name" value="RNaseH_sf"/>
</dbReference>
<feature type="domain" description="Integrase catalytic" evidence="6">
    <location>
        <begin position="313"/>
        <end position="479"/>
    </location>
</feature>
<dbReference type="CDD" id="cd09272">
    <property type="entry name" value="RNase_HI_RT_Ty1"/>
    <property type="match status" value="1"/>
</dbReference>
<dbReference type="Pfam" id="PF00665">
    <property type="entry name" value="rve"/>
    <property type="match status" value="1"/>
</dbReference>
<comment type="caution">
    <text evidence="7">The sequence shown here is derived from an EMBL/GenBank/DDBJ whole genome shotgun (WGS) entry which is preliminary data.</text>
</comment>
<reference evidence="7" key="2">
    <citation type="submission" date="2023-02" db="EMBL/GenBank/DDBJ databases">
        <authorList>
            <person name="Swenson N.G."/>
            <person name="Wegrzyn J.L."/>
            <person name="Mcevoy S.L."/>
        </authorList>
    </citation>
    <scope>NUCLEOTIDE SEQUENCE</scope>
    <source>
        <strain evidence="7">91603</strain>
        <tissue evidence="7">Leaf</tissue>
    </source>
</reference>
<reference evidence="7" key="1">
    <citation type="journal article" date="2022" name="Plant J.">
        <title>Strategies of tolerance reflected in two North American maple genomes.</title>
        <authorList>
            <person name="McEvoy S.L."/>
            <person name="Sezen U.U."/>
            <person name="Trouern-Trend A."/>
            <person name="McMahon S.M."/>
            <person name="Schaberg P.G."/>
            <person name="Yang J."/>
            <person name="Wegrzyn J.L."/>
            <person name="Swenson N.G."/>
        </authorList>
    </citation>
    <scope>NUCLEOTIDE SEQUENCE</scope>
    <source>
        <strain evidence="7">91603</strain>
    </source>
</reference>
<sequence>MTPSLMNILKDNILTGNNYVTWKRKIGLLLQSEKHKFVLTTPKPPAPNNESSIMYRDEYEQWKTSDDMAKCYIMATISDVLQQQHEGMESAADIMMSLEEMFAMKSRTTKREAVTAFMNLRMKPGQAVKDHMMKVIAHLNIAELHGAEIDGETKIDMVVNSLSDSFDQFKLDYTLNKKEYTLQGLMQDVQSAEKILVKGKGQEIHMVGKVATVKARQKVKKQQKKKQLGPIKKETKKVTKIKGNCFLCGEKGHWKRNCPKSQNKKEEGHINLNRIKRLVSDGPLSDLKVDDLPTCESCLEGKMTKRTFSAKGARATECLGLIHTDVCGPMSIQARGGYEYFITFTDDYSRFGYVYLMRHKSDAFDMFKAFKAEVENQLEKHIKILRSDRGGEYLSGEFQQYLIDNGIVSQFSAPGTPQQNGVAERRNRTLLDMVRSMLSYSTLPISFWGYALQTAIYILNDVPSKSVPKTPHELWTGRKPSLQHLRIFGCPAHVLKGKTEKMESRSETCIFVGYPKETKGYYFYSPSDLKVFVSTNAKFLEKDYMNDFVPRSRIVLNEMSGDTIPREVAQPNPIVSSDPTQDQQPTIPRRSGRVRTQPERYIGLGESVENLPDDDDPYTYKEAMEDVDSRHWQKAMQSEIESMFDNKVWSLVDLPKGIKPIGCKWVYKRKRGMDGKVETFKARLVAKGYTQKEGIDYEETFSPVAMLKSIRILLSIVASLDLEIWQMDVKTAFLNGSLDESIYMMQPEGFIEKGQVDKVCKLQKSIYGLKQASRSWNIRFDQAVKGFGFIQNPDEPCVYKRIKGDKLVFLILYVDDILLIGNDVGVLTSVKEWLAKQFDMKDLGEASFILGIQVIRDRKNRTIALSQASYIDKILSRFSIQDSKKGMLPFRHGIKLSKEQVPKNEHEEQFMSRVPYASAVGSLMYAMLYSDFQSDSDSKKSTSGAVFTIGGEAVIWRSIKQSCIADSTMEAEYVAACEAAKEAVWLRQFLIDLEVVPSANK</sequence>
<accession>A0AAD5I4I2</accession>
<dbReference type="InterPro" id="IPR013103">
    <property type="entry name" value="RVT_2"/>
</dbReference>
<dbReference type="Pfam" id="PF00098">
    <property type="entry name" value="zf-CCHC"/>
    <property type="match status" value="1"/>
</dbReference>